<keyword evidence="3" id="KW-1003">Cell membrane</keyword>
<keyword evidence="5 7" id="KW-1133">Transmembrane helix</keyword>
<evidence type="ECO:0000256" key="7">
    <source>
        <dbReference type="SAM" id="Phobius"/>
    </source>
</evidence>
<evidence type="ECO:0000256" key="3">
    <source>
        <dbReference type="ARBA" id="ARBA00022475"/>
    </source>
</evidence>
<dbReference type="PANTHER" id="PTHR43744:SF9">
    <property type="entry name" value="POLYGALACTURONAN_RHAMNOGALACTURONAN TRANSPORT SYSTEM PERMEASE PROTEIN YTCP"/>
    <property type="match status" value="1"/>
</dbReference>
<dbReference type="GO" id="GO:0005886">
    <property type="term" value="C:plasma membrane"/>
    <property type="evidence" value="ECO:0007669"/>
    <property type="project" value="UniProtKB-SubCell"/>
</dbReference>
<dbReference type="Gene3D" id="1.10.3720.10">
    <property type="entry name" value="MetI-like"/>
    <property type="match status" value="1"/>
</dbReference>
<comment type="subcellular location">
    <subcellularLocation>
        <location evidence="1">Cell membrane</location>
        <topology evidence="1">Multi-pass membrane protein</topology>
    </subcellularLocation>
</comment>
<evidence type="ECO:0000256" key="5">
    <source>
        <dbReference type="ARBA" id="ARBA00022989"/>
    </source>
</evidence>
<comment type="caution">
    <text evidence="8">The sequence shown here is derived from an EMBL/GenBank/DDBJ whole genome shotgun (WGS) entry which is preliminary data.</text>
</comment>
<reference evidence="8" key="1">
    <citation type="journal article" date="2013" name="Environ. Microbiol.">
        <title>Microbiota from the distal guts of lean and obese adolescents exhibit partial functional redundancy besides clear differences in community structure.</title>
        <authorList>
            <person name="Ferrer M."/>
            <person name="Ruiz A."/>
            <person name="Lanza F."/>
            <person name="Haange S.B."/>
            <person name="Oberbach A."/>
            <person name="Till H."/>
            <person name="Bargiela R."/>
            <person name="Campoy C."/>
            <person name="Segura M.T."/>
            <person name="Richter M."/>
            <person name="von Bergen M."/>
            <person name="Seifert J."/>
            <person name="Suarez A."/>
        </authorList>
    </citation>
    <scope>NUCLEOTIDE SEQUENCE</scope>
</reference>
<keyword evidence="6 7" id="KW-0472">Membrane</keyword>
<evidence type="ECO:0000313" key="8">
    <source>
        <dbReference type="EMBL" id="EKC50055.1"/>
    </source>
</evidence>
<keyword evidence="4 7" id="KW-0812">Transmembrane</keyword>
<accession>K1S8P8</accession>
<protein>
    <submittedName>
        <fullName evidence="8">Binding-protein-dependent transport system inner membrane component</fullName>
    </submittedName>
</protein>
<gene>
    <name evidence="8" type="ORF">LEA_18083</name>
</gene>
<sequence length="114" mass="13048">MRRKKKLEKKRLTKFEICLYIVFGLLALLTLYPFYNVLIVSFSNTVTSAKYSPYLYPHVFDLTGYKAIAKDVYFFKSLGVTVFVTVVGVALNMIFSVTAAYVLSKKRFLAANYS</sequence>
<keyword evidence="2" id="KW-0813">Transport</keyword>
<proteinExistence type="predicted"/>
<dbReference type="EMBL" id="AJWY01012399">
    <property type="protein sequence ID" value="EKC50055.1"/>
    <property type="molecule type" value="Genomic_DNA"/>
</dbReference>
<name>K1S8P8_9ZZZZ</name>
<dbReference type="AlphaFoldDB" id="K1S8P8"/>
<feature type="transmembrane region" description="Helical" evidence="7">
    <location>
        <begin position="80"/>
        <end position="103"/>
    </location>
</feature>
<evidence type="ECO:0000256" key="4">
    <source>
        <dbReference type="ARBA" id="ARBA00022692"/>
    </source>
</evidence>
<dbReference type="InterPro" id="IPR035906">
    <property type="entry name" value="MetI-like_sf"/>
</dbReference>
<evidence type="ECO:0000256" key="2">
    <source>
        <dbReference type="ARBA" id="ARBA00022448"/>
    </source>
</evidence>
<organism evidence="8">
    <name type="scientific">human gut metagenome</name>
    <dbReference type="NCBI Taxonomy" id="408170"/>
    <lineage>
        <taxon>unclassified sequences</taxon>
        <taxon>metagenomes</taxon>
        <taxon>organismal metagenomes</taxon>
    </lineage>
</organism>
<evidence type="ECO:0000256" key="6">
    <source>
        <dbReference type="ARBA" id="ARBA00023136"/>
    </source>
</evidence>
<feature type="transmembrane region" description="Helical" evidence="7">
    <location>
        <begin position="12"/>
        <end position="35"/>
    </location>
</feature>
<dbReference type="SUPFAM" id="SSF161098">
    <property type="entry name" value="MetI-like"/>
    <property type="match status" value="1"/>
</dbReference>
<evidence type="ECO:0000256" key="1">
    <source>
        <dbReference type="ARBA" id="ARBA00004651"/>
    </source>
</evidence>
<dbReference type="PANTHER" id="PTHR43744">
    <property type="entry name" value="ABC TRANSPORTER PERMEASE PROTEIN MG189-RELATED-RELATED"/>
    <property type="match status" value="1"/>
</dbReference>